<dbReference type="EC" id="7.1.1.2" evidence="4 17"/>
<keyword evidence="10 17" id="KW-0249">Electron transport</keyword>
<evidence type="ECO:0000256" key="10">
    <source>
        <dbReference type="ARBA" id="ARBA00022982"/>
    </source>
</evidence>
<keyword evidence="9" id="KW-1278">Translocase</keyword>
<keyword evidence="15 17" id="KW-0472">Membrane</keyword>
<dbReference type="AlphaFoldDB" id="B2CKZ1"/>
<feature type="transmembrane region" description="Helical" evidence="17">
    <location>
        <begin position="170"/>
        <end position="192"/>
    </location>
</feature>
<feature type="transmembrane region" description="Helical" evidence="17">
    <location>
        <begin position="20"/>
        <end position="40"/>
    </location>
</feature>
<evidence type="ECO:0000256" key="7">
    <source>
        <dbReference type="ARBA" id="ARBA00022660"/>
    </source>
</evidence>
<evidence type="ECO:0000259" key="18">
    <source>
        <dbReference type="Pfam" id="PF00361"/>
    </source>
</evidence>
<dbReference type="InterPro" id="IPR000260">
    <property type="entry name" value="NADH4_N"/>
</dbReference>
<keyword evidence="7 17" id="KW-0679">Respiratory chain</keyword>
<comment type="similarity">
    <text evidence="3 17">Belongs to the complex I subunit 4 family.</text>
</comment>
<dbReference type="CTD" id="4538"/>
<feature type="domain" description="NADH:quinone oxidoreductase/Mrp antiporter transmembrane" evidence="18">
    <location>
        <begin position="104"/>
        <end position="383"/>
    </location>
</feature>
<evidence type="ECO:0000259" key="19">
    <source>
        <dbReference type="Pfam" id="PF01059"/>
    </source>
</evidence>
<dbReference type="EMBL" id="EU523757">
    <property type="protein sequence ID" value="ACA66086.1"/>
    <property type="molecule type" value="Genomic_DNA"/>
</dbReference>
<dbReference type="PANTHER" id="PTHR43507">
    <property type="entry name" value="NADH-UBIQUINONE OXIDOREDUCTASE CHAIN 4"/>
    <property type="match status" value="1"/>
</dbReference>
<dbReference type="Pfam" id="PF00361">
    <property type="entry name" value="Proton_antipo_M"/>
    <property type="match status" value="1"/>
</dbReference>
<comment type="function">
    <text evidence="1">Core subunit of the mitochondrial membrane respiratory chain NADH dehydrogenase (Complex I) that is believed to belong to the minimal assembly required for catalysis. Complex I functions in the transfer of electrons from NADH to the respiratory chain. The immediate electron acceptor for the enzyme is believed to be ubiquinone.</text>
</comment>
<protein>
    <recommendedName>
        <fullName evidence="5 17">NADH-ubiquinone oxidoreductase chain 4</fullName>
        <ecNumber evidence="4 17">7.1.1.2</ecNumber>
    </recommendedName>
</protein>
<feature type="transmembrane region" description="Helical" evidence="17">
    <location>
        <begin position="46"/>
        <end position="72"/>
    </location>
</feature>
<dbReference type="RefSeq" id="YP_001936232.1">
    <property type="nucleotide sequence ID" value="NC_010766.1"/>
</dbReference>
<dbReference type="GO" id="GO:0031966">
    <property type="term" value="C:mitochondrial membrane"/>
    <property type="evidence" value="ECO:0007669"/>
    <property type="project" value="UniProtKB-SubCell"/>
</dbReference>
<dbReference type="InterPro" id="IPR001750">
    <property type="entry name" value="ND/Mrp_TM"/>
</dbReference>
<dbReference type="GO" id="GO:0048039">
    <property type="term" value="F:ubiquinone binding"/>
    <property type="evidence" value="ECO:0007669"/>
    <property type="project" value="TreeGrafter"/>
</dbReference>
<feature type="transmembrane region" description="Helical" evidence="17">
    <location>
        <begin position="380"/>
        <end position="401"/>
    </location>
</feature>
<evidence type="ECO:0000256" key="17">
    <source>
        <dbReference type="RuleBase" id="RU003297"/>
    </source>
</evidence>
<feature type="transmembrane region" description="Helical" evidence="17">
    <location>
        <begin position="300"/>
        <end position="321"/>
    </location>
</feature>
<sequence length="441" mass="49687">MLAFIFFWFSLMVLSMKLPYYVLLTLLGLSCLGWVMVYPMEGVSQISMVFACDLLSYSLVFLTLWILYLGLLASGGIKSENFNFLLYKVLCMFMLLTLVLTFLAADLLYFYFSFEASLVPLLLLIVGYGFQPEKLKAGIYMLFYTMFGSLPLLLGLLWMGSDLGTMNFFYYSLISLSSSSYLFFFIYLAFLIKLPGYMVHLWLPKAHVEAPVFGSMILAGVMLKMGGYGMLRLIPLYLGFLVEYGDIILSFFLGGGVIMSIVCLSQSDMKGLVAYSSVGHMSMFLGGVFSLSVYGYLGSVIMMLSHGFTSSGLFAIVNMIYERLHTRSLLLLRGLILVLPSFSFLWFILSVSNMAAPPFLNLVGELFLSFGMVQVSCWLMFPLGYMFFLAGCYSLYLFSLSQHGRFWTFSSFYPSSLSENLVLWGHIYPLLLLVLNLGLII</sequence>
<comment type="subcellular location">
    <subcellularLocation>
        <location evidence="2 17">Mitochondrion membrane</location>
        <topology evidence="2 17">Multi-pass membrane protein</topology>
    </subcellularLocation>
</comment>
<feature type="transmembrane region" description="Helical" evidence="17">
    <location>
        <begin position="272"/>
        <end position="294"/>
    </location>
</feature>
<evidence type="ECO:0000256" key="6">
    <source>
        <dbReference type="ARBA" id="ARBA00022448"/>
    </source>
</evidence>
<dbReference type="GO" id="GO:0042773">
    <property type="term" value="P:ATP synthesis coupled electron transport"/>
    <property type="evidence" value="ECO:0007669"/>
    <property type="project" value="InterPro"/>
</dbReference>
<dbReference type="GO" id="GO:0008137">
    <property type="term" value="F:NADH dehydrogenase (ubiquinone) activity"/>
    <property type="evidence" value="ECO:0007669"/>
    <property type="project" value="UniProtKB-UniRule"/>
</dbReference>
<gene>
    <name evidence="20" type="primary">ND4</name>
</gene>
<evidence type="ECO:0000256" key="4">
    <source>
        <dbReference type="ARBA" id="ARBA00012944"/>
    </source>
</evidence>
<evidence type="ECO:0000256" key="9">
    <source>
        <dbReference type="ARBA" id="ARBA00022967"/>
    </source>
</evidence>
<keyword evidence="8 17" id="KW-0812">Transmembrane</keyword>
<feature type="transmembrane region" description="Helical" evidence="17">
    <location>
        <begin position="84"/>
        <end position="103"/>
    </location>
</feature>
<comment type="function">
    <text evidence="17">Core subunit of the mitochondrial membrane respiratory chain NADH dehydrogenase (Complex I) which catalyzes electron transfer from NADH through the respiratory chain, using ubiquinone as an electron acceptor. Essential for the catalytic activity and assembly of complex I.</text>
</comment>
<dbReference type="GeneID" id="6335921"/>
<evidence type="ECO:0000256" key="1">
    <source>
        <dbReference type="ARBA" id="ARBA00003257"/>
    </source>
</evidence>
<accession>B2CKZ1</accession>
<evidence type="ECO:0000256" key="3">
    <source>
        <dbReference type="ARBA" id="ARBA00009025"/>
    </source>
</evidence>
<evidence type="ECO:0000313" key="20">
    <source>
        <dbReference type="EMBL" id="ACA66086.1"/>
    </source>
</evidence>
<feature type="transmembrane region" description="Helical" evidence="17">
    <location>
        <begin position="421"/>
        <end position="440"/>
    </location>
</feature>
<evidence type="ECO:0000256" key="13">
    <source>
        <dbReference type="ARBA" id="ARBA00023075"/>
    </source>
</evidence>
<evidence type="ECO:0000256" key="15">
    <source>
        <dbReference type="ARBA" id="ARBA00023136"/>
    </source>
</evidence>
<evidence type="ECO:0000256" key="11">
    <source>
        <dbReference type="ARBA" id="ARBA00022989"/>
    </source>
</evidence>
<feature type="transmembrane region" description="Helical" evidence="17">
    <location>
        <begin position="109"/>
        <end position="130"/>
    </location>
</feature>
<keyword evidence="14 17" id="KW-0496">Mitochondrion</keyword>
<geneLocation type="mitochondrion" evidence="20"/>
<keyword evidence="12 17" id="KW-0520">NAD</keyword>
<evidence type="ECO:0000256" key="12">
    <source>
        <dbReference type="ARBA" id="ARBA00023027"/>
    </source>
</evidence>
<evidence type="ECO:0000256" key="2">
    <source>
        <dbReference type="ARBA" id="ARBA00004225"/>
    </source>
</evidence>
<feature type="transmembrane region" description="Helical" evidence="17">
    <location>
        <begin position="137"/>
        <end position="158"/>
    </location>
</feature>
<keyword evidence="13 17" id="KW-0830">Ubiquinone</keyword>
<dbReference type="InterPro" id="IPR003918">
    <property type="entry name" value="NADH_UbQ_OxRdtase"/>
</dbReference>
<feature type="transmembrane region" description="Helical" evidence="17">
    <location>
        <begin position="330"/>
        <end position="349"/>
    </location>
</feature>
<evidence type="ECO:0000256" key="8">
    <source>
        <dbReference type="ARBA" id="ARBA00022692"/>
    </source>
</evidence>
<dbReference type="GO" id="GO:0015990">
    <property type="term" value="P:electron transport coupled proton transport"/>
    <property type="evidence" value="ECO:0007669"/>
    <property type="project" value="TreeGrafter"/>
</dbReference>
<dbReference type="PRINTS" id="PR01437">
    <property type="entry name" value="NUOXDRDTASE4"/>
</dbReference>
<reference evidence="20" key="1">
    <citation type="journal article" date="2008" name="Mol. Biol. Evol.">
        <title>Parallel evolution of truncated transfer RNA genes in arachnid mitochondrial genomes.</title>
        <authorList>
            <person name="Masta S.E."/>
            <person name="Boore J.L."/>
        </authorList>
    </citation>
    <scope>NUCLEOTIDE SEQUENCE</scope>
</reference>
<feature type="transmembrane region" description="Helical" evidence="17">
    <location>
        <begin position="212"/>
        <end position="235"/>
    </location>
</feature>
<comment type="catalytic activity">
    <reaction evidence="16 17">
        <text>a ubiquinone + NADH + 5 H(+)(in) = a ubiquinol + NAD(+) + 4 H(+)(out)</text>
        <dbReference type="Rhea" id="RHEA:29091"/>
        <dbReference type="Rhea" id="RHEA-COMP:9565"/>
        <dbReference type="Rhea" id="RHEA-COMP:9566"/>
        <dbReference type="ChEBI" id="CHEBI:15378"/>
        <dbReference type="ChEBI" id="CHEBI:16389"/>
        <dbReference type="ChEBI" id="CHEBI:17976"/>
        <dbReference type="ChEBI" id="CHEBI:57540"/>
        <dbReference type="ChEBI" id="CHEBI:57945"/>
        <dbReference type="EC" id="7.1.1.2"/>
    </reaction>
</comment>
<dbReference type="PANTHER" id="PTHR43507:SF20">
    <property type="entry name" value="NADH-UBIQUINONE OXIDOREDUCTASE CHAIN 4"/>
    <property type="match status" value="1"/>
</dbReference>
<evidence type="ECO:0000256" key="16">
    <source>
        <dbReference type="ARBA" id="ARBA00049551"/>
    </source>
</evidence>
<keyword evidence="6 17" id="KW-0813">Transport</keyword>
<proteinExistence type="inferred from homology"/>
<feature type="transmembrane region" description="Helical" evidence="17">
    <location>
        <begin position="247"/>
        <end position="265"/>
    </location>
</feature>
<dbReference type="GO" id="GO:0003954">
    <property type="term" value="F:NADH dehydrogenase activity"/>
    <property type="evidence" value="ECO:0007669"/>
    <property type="project" value="TreeGrafter"/>
</dbReference>
<dbReference type="Pfam" id="PF01059">
    <property type="entry name" value="Oxidored_q5_N"/>
    <property type="match status" value="1"/>
</dbReference>
<evidence type="ECO:0000256" key="14">
    <source>
        <dbReference type="ARBA" id="ARBA00023128"/>
    </source>
</evidence>
<feature type="domain" description="NADH:ubiquinone oxidoreductase chain 4 N-terminal" evidence="19">
    <location>
        <begin position="1"/>
        <end position="101"/>
    </location>
</feature>
<keyword evidence="11 17" id="KW-1133">Transmembrane helix</keyword>
<organism evidence="20">
    <name type="scientific">Phalangium opilio</name>
    <name type="common">Brown Daddy-long-legs</name>
    <dbReference type="NCBI Taxonomy" id="118624"/>
    <lineage>
        <taxon>Eukaryota</taxon>
        <taxon>Metazoa</taxon>
        <taxon>Ecdysozoa</taxon>
        <taxon>Arthropoda</taxon>
        <taxon>Chelicerata</taxon>
        <taxon>Arachnida</taxon>
        <taxon>Opiliones</taxon>
        <taxon>Palpatores</taxon>
        <taxon>Phalangioidea</taxon>
        <taxon>Phalangiidae</taxon>
        <taxon>Phalangium</taxon>
    </lineage>
</organism>
<name>B2CKZ1_PHAOP</name>
<evidence type="ECO:0000256" key="5">
    <source>
        <dbReference type="ARBA" id="ARBA00021006"/>
    </source>
</evidence>